<dbReference type="EMBL" id="JASNVP010000010">
    <property type="protein sequence ID" value="MDK4326843.1"/>
    <property type="molecule type" value="Genomic_DNA"/>
</dbReference>
<evidence type="ECO:0000259" key="5">
    <source>
        <dbReference type="PROSITE" id="PS51078"/>
    </source>
</evidence>
<accession>A0AAP4FAL6</accession>
<feature type="domain" description="IclR-ED" evidence="5">
    <location>
        <begin position="69"/>
        <end position="245"/>
    </location>
</feature>
<feature type="domain" description="HTH iclR-type" evidence="4">
    <location>
        <begin position="6"/>
        <end position="68"/>
    </location>
</feature>
<keyword evidence="2" id="KW-0238">DNA-binding</keyword>
<evidence type="ECO:0000256" key="2">
    <source>
        <dbReference type="ARBA" id="ARBA00023125"/>
    </source>
</evidence>
<dbReference type="AlphaFoldDB" id="A0AAP4FAL6"/>
<dbReference type="SMART" id="SM00346">
    <property type="entry name" value="HTH_ICLR"/>
    <property type="match status" value="1"/>
</dbReference>
<organism evidence="6 7">
    <name type="scientific">Corynebacterium propinquum</name>
    <dbReference type="NCBI Taxonomy" id="43769"/>
    <lineage>
        <taxon>Bacteria</taxon>
        <taxon>Bacillati</taxon>
        <taxon>Actinomycetota</taxon>
        <taxon>Actinomycetes</taxon>
        <taxon>Mycobacteriales</taxon>
        <taxon>Corynebacteriaceae</taxon>
        <taxon>Corynebacterium</taxon>
    </lineage>
</organism>
<dbReference type="Pfam" id="PF01614">
    <property type="entry name" value="IclR_C"/>
    <property type="match status" value="1"/>
</dbReference>
<dbReference type="Gene3D" id="1.10.10.10">
    <property type="entry name" value="Winged helix-like DNA-binding domain superfamily/Winged helix DNA-binding domain"/>
    <property type="match status" value="1"/>
</dbReference>
<dbReference type="InterPro" id="IPR005471">
    <property type="entry name" value="Tscrpt_reg_IclR_N"/>
</dbReference>
<dbReference type="InterPro" id="IPR036388">
    <property type="entry name" value="WH-like_DNA-bd_sf"/>
</dbReference>
<gene>
    <name evidence="6" type="ORF">QPX54_10065</name>
</gene>
<dbReference type="Proteomes" id="UP001226160">
    <property type="component" value="Unassembled WGS sequence"/>
</dbReference>
<dbReference type="GO" id="GO:0003677">
    <property type="term" value="F:DNA binding"/>
    <property type="evidence" value="ECO:0007669"/>
    <property type="project" value="UniProtKB-KW"/>
</dbReference>
<dbReference type="InterPro" id="IPR036390">
    <property type="entry name" value="WH_DNA-bd_sf"/>
</dbReference>
<dbReference type="InterPro" id="IPR029016">
    <property type="entry name" value="GAF-like_dom_sf"/>
</dbReference>
<evidence type="ECO:0000313" key="7">
    <source>
        <dbReference type="Proteomes" id="UP001226160"/>
    </source>
</evidence>
<dbReference type="GO" id="GO:0045892">
    <property type="term" value="P:negative regulation of DNA-templated transcription"/>
    <property type="evidence" value="ECO:0007669"/>
    <property type="project" value="TreeGrafter"/>
</dbReference>
<dbReference type="PROSITE" id="PS51077">
    <property type="entry name" value="HTH_ICLR"/>
    <property type="match status" value="1"/>
</dbReference>
<dbReference type="Pfam" id="PF09339">
    <property type="entry name" value="HTH_IclR"/>
    <property type="match status" value="1"/>
</dbReference>
<comment type="caution">
    <text evidence="6">The sequence shown here is derived from an EMBL/GenBank/DDBJ whole genome shotgun (WGS) entry which is preliminary data.</text>
</comment>
<dbReference type="InterPro" id="IPR050707">
    <property type="entry name" value="HTH_MetabolicPath_Reg"/>
</dbReference>
<dbReference type="RefSeq" id="WP_018121022.1">
    <property type="nucleotide sequence ID" value="NZ_CBCRTU010000008.1"/>
</dbReference>
<evidence type="ECO:0000313" key="6">
    <source>
        <dbReference type="EMBL" id="MDK4326843.1"/>
    </source>
</evidence>
<name>A0AAP4FAL6_9CORY</name>
<evidence type="ECO:0000256" key="1">
    <source>
        <dbReference type="ARBA" id="ARBA00023015"/>
    </source>
</evidence>
<sequence length="249" mass="27000">MNSPQVPAARHTLDILRLLSTIDVPISAARIHRELGIPRSTTYHLLSEMVEAGFVVHLAGERTYGLGLAAYSMANAYTTQQPLVRLSQKYLEKLASFAGGSGHLSRLSATEIVYLQETRAPRAVSLISQVGVRLPAVGTASGRAMLAHLPETEYRAVYSASDPAEGWGAFQKHLADVRERGFDVEVQEVSRGQASVAVPVLDHLQRPAAALAVTYPVDSLRDGQSAQLREQLRTAALEISARMYGNRGD</sequence>
<dbReference type="SUPFAM" id="SSF55781">
    <property type="entry name" value="GAF domain-like"/>
    <property type="match status" value="1"/>
</dbReference>
<proteinExistence type="predicted"/>
<reference evidence="6" key="1">
    <citation type="submission" date="2023-05" db="EMBL/GenBank/DDBJ databases">
        <title>Metabolic capabilities are highly conserved among human nasal-associated Corynebacterium species in pangenomic analyses.</title>
        <authorList>
            <person name="Tran T.H."/>
            <person name="Roberts A.Q."/>
            <person name="Escapa I.F."/>
            <person name="Gao W."/>
            <person name="Conlan S."/>
            <person name="Kong H."/>
            <person name="Segre J.A."/>
            <person name="Kelly M.S."/>
            <person name="Lemon K.P."/>
        </authorList>
    </citation>
    <scope>NUCLEOTIDE SEQUENCE</scope>
    <source>
        <strain evidence="6">KPL2654</strain>
    </source>
</reference>
<evidence type="ECO:0000256" key="3">
    <source>
        <dbReference type="ARBA" id="ARBA00023163"/>
    </source>
</evidence>
<keyword evidence="3" id="KW-0804">Transcription</keyword>
<dbReference type="PANTHER" id="PTHR30136:SF2">
    <property type="entry name" value="TRANSCRIPTIONAL REGULATOR ICLR"/>
    <property type="match status" value="1"/>
</dbReference>
<dbReference type="GeneID" id="64188963"/>
<evidence type="ECO:0000259" key="4">
    <source>
        <dbReference type="PROSITE" id="PS51077"/>
    </source>
</evidence>
<dbReference type="PROSITE" id="PS51078">
    <property type="entry name" value="ICLR_ED"/>
    <property type="match status" value="1"/>
</dbReference>
<dbReference type="PANTHER" id="PTHR30136">
    <property type="entry name" value="HELIX-TURN-HELIX TRANSCRIPTIONAL REGULATOR, ICLR FAMILY"/>
    <property type="match status" value="1"/>
</dbReference>
<dbReference type="GO" id="GO:0003700">
    <property type="term" value="F:DNA-binding transcription factor activity"/>
    <property type="evidence" value="ECO:0007669"/>
    <property type="project" value="TreeGrafter"/>
</dbReference>
<dbReference type="InterPro" id="IPR014757">
    <property type="entry name" value="Tscrpt_reg_IclR_C"/>
</dbReference>
<keyword evidence="1" id="KW-0805">Transcription regulation</keyword>
<dbReference type="SUPFAM" id="SSF46785">
    <property type="entry name" value="Winged helix' DNA-binding domain"/>
    <property type="match status" value="1"/>
</dbReference>
<protein>
    <submittedName>
        <fullName evidence="6">IclR family transcriptional regulator</fullName>
    </submittedName>
</protein>
<dbReference type="Gene3D" id="3.30.450.40">
    <property type="match status" value="1"/>
</dbReference>